<name>A0ABU2ABV8_9BURK</name>
<dbReference type="RefSeq" id="WP_310331304.1">
    <property type="nucleotide sequence ID" value="NZ_JAVDXV010000008.1"/>
</dbReference>
<sequence length="462" mass="49946">MLRLAIVGGGFSAVALVLALTEQRIAADALSLHIDVFEPRAELGQGLAYAPWERGAWGPLLNVPAGRMGPSLGRLDAFATWWSARSGRSADFAPRADYGRFLAQTLAQALEASPWLRLNHCRHAVAALERTTSGWRLQGGGDEWTADHVVLAYGHEARSLPPGAWGESGWYADPWSCGQLLDQLPSAAPVLLLGSGLTAVDVWQRLALRPHSHAAPPVQVLSRHGWLPQPHRAHDSQPAGGILPPDVLLRADSAAGLMNGLRSLVGEAGIAGVDWRDIVGDLRSHTPRLWRQLPPEQQRRAARHAMAAWDSHRHRLAPPVATQVEAARRDGRLQIDAGRLLDWEPGDDGGWLLKCRRRNGEATEIRASTIVNCTGPAPQACKPALQLRAQGLSSGWYQPHPNGLGPRIGESGQMLDPGNQPQPGLWMLGPALRAEHWEATAVPELRQHAARLASALLATPRG</sequence>
<dbReference type="PANTHER" id="PTHR40254:SF1">
    <property type="entry name" value="BLR0577 PROTEIN"/>
    <property type="match status" value="1"/>
</dbReference>
<comment type="caution">
    <text evidence="2">The sequence shown here is derived from an EMBL/GenBank/DDBJ whole genome shotgun (WGS) entry which is preliminary data.</text>
</comment>
<reference evidence="2 3" key="1">
    <citation type="submission" date="2023-07" db="EMBL/GenBank/DDBJ databases">
        <title>Sorghum-associated microbial communities from plants grown in Nebraska, USA.</title>
        <authorList>
            <person name="Schachtman D."/>
        </authorList>
    </citation>
    <scope>NUCLEOTIDE SEQUENCE [LARGE SCALE GENOMIC DNA]</scope>
    <source>
        <strain evidence="2 3">BE316</strain>
    </source>
</reference>
<dbReference type="InterPro" id="IPR036188">
    <property type="entry name" value="FAD/NAD-bd_sf"/>
</dbReference>
<evidence type="ECO:0000259" key="1">
    <source>
        <dbReference type="Pfam" id="PF13454"/>
    </source>
</evidence>
<accession>A0ABU2ABV8</accession>
<feature type="domain" description="FAD-dependent urate hydroxylase HpyO/Asp monooxygenase CreE-like FAD/NAD(P)-binding" evidence="1">
    <location>
        <begin position="5"/>
        <end position="155"/>
    </location>
</feature>
<protein>
    <submittedName>
        <fullName evidence="2">NAD(P)/FAD-binding protein YdhS</fullName>
    </submittedName>
</protein>
<evidence type="ECO:0000313" key="3">
    <source>
        <dbReference type="Proteomes" id="UP001180825"/>
    </source>
</evidence>
<dbReference type="PANTHER" id="PTHR40254">
    <property type="entry name" value="BLR0577 PROTEIN"/>
    <property type="match status" value="1"/>
</dbReference>
<dbReference type="SUPFAM" id="SSF51905">
    <property type="entry name" value="FAD/NAD(P)-binding domain"/>
    <property type="match status" value="2"/>
</dbReference>
<gene>
    <name evidence="2" type="ORF">J2X21_003860</name>
</gene>
<dbReference type="Gene3D" id="3.50.50.60">
    <property type="entry name" value="FAD/NAD(P)-binding domain"/>
    <property type="match status" value="1"/>
</dbReference>
<dbReference type="Proteomes" id="UP001180825">
    <property type="component" value="Unassembled WGS sequence"/>
</dbReference>
<evidence type="ECO:0000313" key="2">
    <source>
        <dbReference type="EMBL" id="MDR7334696.1"/>
    </source>
</evidence>
<dbReference type="EMBL" id="JAVDXV010000008">
    <property type="protein sequence ID" value="MDR7334696.1"/>
    <property type="molecule type" value="Genomic_DNA"/>
</dbReference>
<keyword evidence="3" id="KW-1185">Reference proteome</keyword>
<dbReference type="InterPro" id="IPR038732">
    <property type="entry name" value="HpyO/CreE_NAD-binding"/>
</dbReference>
<organism evidence="2 3">
    <name type="scientific">Roseateles asaccharophilus</name>
    <dbReference type="NCBI Taxonomy" id="582607"/>
    <lineage>
        <taxon>Bacteria</taxon>
        <taxon>Pseudomonadati</taxon>
        <taxon>Pseudomonadota</taxon>
        <taxon>Betaproteobacteria</taxon>
        <taxon>Burkholderiales</taxon>
        <taxon>Sphaerotilaceae</taxon>
        <taxon>Roseateles</taxon>
    </lineage>
</organism>
<dbReference type="Pfam" id="PF13454">
    <property type="entry name" value="NAD_binding_9"/>
    <property type="match status" value="1"/>
</dbReference>
<proteinExistence type="predicted"/>
<dbReference type="InterPro" id="IPR052189">
    <property type="entry name" value="L-asp_N-monooxygenase_NS-form"/>
</dbReference>